<accession>A0A4Z1A8H2</accession>
<proteinExistence type="predicted"/>
<evidence type="ECO:0000313" key="3">
    <source>
        <dbReference type="Proteomes" id="UP000298263"/>
    </source>
</evidence>
<gene>
    <name evidence="2" type="ORF">EHQ69_15800</name>
</gene>
<keyword evidence="1" id="KW-0732">Signal</keyword>
<dbReference type="RefSeq" id="WP_135586517.1">
    <property type="nucleotide sequence ID" value="NZ_RQGO01000010.1"/>
</dbReference>
<keyword evidence="3" id="KW-1185">Reference proteome</keyword>
<reference evidence="2" key="1">
    <citation type="journal article" date="2019" name="PLoS Negl. Trop. Dis.">
        <title>Revisiting the worldwide diversity of Leptospira species in the environment.</title>
        <authorList>
            <person name="Vincent A.T."/>
            <person name="Schiettekatte O."/>
            <person name="Bourhy P."/>
            <person name="Veyrier F.J."/>
            <person name="Picardeau M."/>
        </authorList>
    </citation>
    <scope>NUCLEOTIDE SEQUENCE [LARGE SCALE GENOMIC DNA]</scope>
    <source>
        <strain evidence="2">201702422</strain>
    </source>
</reference>
<dbReference type="Pfam" id="PF11220">
    <property type="entry name" value="DUF3015"/>
    <property type="match status" value="1"/>
</dbReference>
<dbReference type="OrthoDB" id="334910at2"/>
<feature type="signal peptide" evidence="1">
    <location>
        <begin position="1"/>
        <end position="27"/>
    </location>
</feature>
<feature type="chain" id="PRO_5043205077" evidence="1">
    <location>
        <begin position="28"/>
        <end position="167"/>
    </location>
</feature>
<evidence type="ECO:0000256" key="1">
    <source>
        <dbReference type="SAM" id="SignalP"/>
    </source>
</evidence>
<dbReference type="InterPro" id="IPR021383">
    <property type="entry name" value="DUF3015"/>
</dbReference>
<name>A0A4Z1A8H2_9LEPT</name>
<protein>
    <submittedName>
        <fullName evidence="2">DUF3015 domain-containing protein</fullName>
    </submittedName>
</protein>
<comment type="caution">
    <text evidence="2">The sequence shown here is derived from an EMBL/GenBank/DDBJ whole genome shotgun (WGS) entry which is preliminary data.</text>
</comment>
<evidence type="ECO:0000313" key="2">
    <source>
        <dbReference type="EMBL" id="TGL87576.1"/>
    </source>
</evidence>
<dbReference type="EMBL" id="RQGP01000027">
    <property type="protein sequence ID" value="TGL87576.1"/>
    <property type="molecule type" value="Genomic_DNA"/>
</dbReference>
<sequence length="167" mass="17550">MGKRITTILFLSAAFVAVTMTSTSVEAKKYGMAGCGLGSLIITTNDITQIFAATSNGIYGNQTFGITSGTSNCTADGVVKQDKVQELFITMNYDSLGQEMASGKGEKLESLGNLLGCSSDSLSRFGQVTKENYAKLITEDSTPASVLSAVKSEVKSDKILAKSCSQI</sequence>
<dbReference type="Proteomes" id="UP000298263">
    <property type="component" value="Unassembled WGS sequence"/>
</dbReference>
<organism evidence="2 3">
    <name type="scientific">Leptospira congkakensis</name>
    <dbReference type="NCBI Taxonomy" id="2484932"/>
    <lineage>
        <taxon>Bacteria</taxon>
        <taxon>Pseudomonadati</taxon>
        <taxon>Spirochaetota</taxon>
        <taxon>Spirochaetia</taxon>
        <taxon>Leptospirales</taxon>
        <taxon>Leptospiraceae</taxon>
        <taxon>Leptospira</taxon>
    </lineage>
</organism>
<dbReference type="AlphaFoldDB" id="A0A4Z1A8H2"/>